<evidence type="ECO:0000256" key="1">
    <source>
        <dbReference type="SAM" id="SignalP"/>
    </source>
</evidence>
<dbReference type="Proteomes" id="UP001597053">
    <property type="component" value="Unassembled WGS sequence"/>
</dbReference>
<feature type="chain" id="PRO_5047304933" description="Peptidase inhibitor family I36" evidence="1">
    <location>
        <begin position="38"/>
        <end position="161"/>
    </location>
</feature>
<keyword evidence="3" id="KW-1185">Reference proteome</keyword>
<sequence>MRTPNMIRLLGRTAPRAAAVAGLSLACVAVSPMPAMALDQGANTAACTTTEICFSEYSSDWNRSHKDFWYDANHHSNNAHVAYAFNAGTNFTRHDVMDHAAGIWNRDSECSVYVWDVNAQGTWYVISAYGNYASGWTSLSPVANRNNGHSRCSSTANPVNK</sequence>
<accession>A0ABW2ZX62</accession>
<name>A0ABW2ZX62_9ACTN</name>
<evidence type="ECO:0000313" key="3">
    <source>
        <dbReference type="Proteomes" id="UP001597053"/>
    </source>
</evidence>
<organism evidence="2 3">
    <name type="scientific">Micromonospora azadirachtae</name>
    <dbReference type="NCBI Taxonomy" id="1970735"/>
    <lineage>
        <taxon>Bacteria</taxon>
        <taxon>Bacillati</taxon>
        <taxon>Actinomycetota</taxon>
        <taxon>Actinomycetes</taxon>
        <taxon>Micromonosporales</taxon>
        <taxon>Micromonosporaceae</taxon>
        <taxon>Micromonospora</taxon>
    </lineage>
</organism>
<reference evidence="3" key="1">
    <citation type="journal article" date="2019" name="Int. J. Syst. Evol. Microbiol.">
        <title>The Global Catalogue of Microorganisms (GCM) 10K type strain sequencing project: providing services to taxonomists for standard genome sequencing and annotation.</title>
        <authorList>
            <consortium name="The Broad Institute Genomics Platform"/>
            <consortium name="The Broad Institute Genome Sequencing Center for Infectious Disease"/>
            <person name="Wu L."/>
            <person name="Ma J."/>
        </authorList>
    </citation>
    <scope>NUCLEOTIDE SEQUENCE [LARGE SCALE GENOMIC DNA]</scope>
    <source>
        <strain evidence="3">JCM 32148</strain>
    </source>
</reference>
<evidence type="ECO:0008006" key="4">
    <source>
        <dbReference type="Google" id="ProtNLM"/>
    </source>
</evidence>
<proteinExistence type="predicted"/>
<protein>
    <recommendedName>
        <fullName evidence="4">Peptidase inhibitor family I36</fullName>
    </recommendedName>
</protein>
<comment type="caution">
    <text evidence="2">The sequence shown here is derived from an EMBL/GenBank/DDBJ whole genome shotgun (WGS) entry which is preliminary data.</text>
</comment>
<dbReference type="PROSITE" id="PS51257">
    <property type="entry name" value="PROKAR_LIPOPROTEIN"/>
    <property type="match status" value="1"/>
</dbReference>
<evidence type="ECO:0000313" key="2">
    <source>
        <dbReference type="EMBL" id="MFD0783252.1"/>
    </source>
</evidence>
<feature type="signal peptide" evidence="1">
    <location>
        <begin position="1"/>
        <end position="37"/>
    </location>
</feature>
<dbReference type="EMBL" id="JBHTHM010000112">
    <property type="protein sequence ID" value="MFD0783252.1"/>
    <property type="molecule type" value="Genomic_DNA"/>
</dbReference>
<keyword evidence="1" id="KW-0732">Signal</keyword>
<gene>
    <name evidence="2" type="ORF">ACFQZ8_04870</name>
</gene>